<feature type="transmembrane region" description="Helical" evidence="5">
    <location>
        <begin position="696"/>
        <end position="712"/>
    </location>
</feature>
<keyword evidence="6" id="KW-0732">Signal</keyword>
<evidence type="ECO:0000256" key="1">
    <source>
        <dbReference type="ARBA" id="ARBA00004141"/>
    </source>
</evidence>
<dbReference type="Gene3D" id="3.40.190.10">
    <property type="entry name" value="Periplasmic binding protein-like II"/>
    <property type="match status" value="1"/>
</dbReference>
<feature type="transmembrane region" description="Helical" evidence="5">
    <location>
        <begin position="724"/>
        <end position="747"/>
    </location>
</feature>
<keyword evidence="4 5" id="KW-0472">Membrane</keyword>
<dbReference type="GO" id="GO:0004930">
    <property type="term" value="F:G protein-coupled receptor activity"/>
    <property type="evidence" value="ECO:0007669"/>
    <property type="project" value="InterPro"/>
</dbReference>
<evidence type="ECO:0000256" key="3">
    <source>
        <dbReference type="ARBA" id="ARBA00022989"/>
    </source>
</evidence>
<evidence type="ECO:0000313" key="8">
    <source>
        <dbReference type="EMBL" id="ORY42082.1"/>
    </source>
</evidence>
<feature type="chain" id="PRO_5010986049" description="G-protein coupled receptors family 3 profile domain-containing protein" evidence="6">
    <location>
        <begin position="26"/>
        <end position="955"/>
    </location>
</feature>
<dbReference type="SUPFAM" id="SSF53850">
    <property type="entry name" value="Periplasmic binding protein-like II"/>
    <property type="match status" value="1"/>
</dbReference>
<evidence type="ECO:0000259" key="7">
    <source>
        <dbReference type="Pfam" id="PF00003"/>
    </source>
</evidence>
<organism evidence="8 9">
    <name type="scientific">Neocallimastix californiae</name>
    <dbReference type="NCBI Taxonomy" id="1754190"/>
    <lineage>
        <taxon>Eukaryota</taxon>
        <taxon>Fungi</taxon>
        <taxon>Fungi incertae sedis</taxon>
        <taxon>Chytridiomycota</taxon>
        <taxon>Chytridiomycota incertae sedis</taxon>
        <taxon>Neocallimastigomycetes</taxon>
        <taxon>Neocallimastigales</taxon>
        <taxon>Neocallimastigaceae</taxon>
        <taxon>Neocallimastix</taxon>
    </lineage>
</organism>
<feature type="domain" description="G-protein coupled receptors family 3 profile" evidence="7">
    <location>
        <begin position="500"/>
        <end position="704"/>
    </location>
</feature>
<gene>
    <name evidence="8" type="ORF">LY90DRAFT_671915</name>
</gene>
<keyword evidence="2 5" id="KW-0812">Transmembrane</keyword>
<name>A0A1Y2C4X0_9FUNG</name>
<dbReference type="EMBL" id="MCOG01000121">
    <property type="protein sequence ID" value="ORY42082.1"/>
    <property type="molecule type" value="Genomic_DNA"/>
</dbReference>
<dbReference type="AlphaFoldDB" id="A0A1Y2C4X0"/>
<feature type="transmembrane region" description="Helical" evidence="5">
    <location>
        <begin position="579"/>
        <end position="596"/>
    </location>
</feature>
<reference evidence="8 9" key="1">
    <citation type="submission" date="2016-08" db="EMBL/GenBank/DDBJ databases">
        <title>A Parts List for Fungal Cellulosomes Revealed by Comparative Genomics.</title>
        <authorList>
            <consortium name="DOE Joint Genome Institute"/>
            <person name="Haitjema C.H."/>
            <person name="Gilmore S.P."/>
            <person name="Henske J.K."/>
            <person name="Solomon K.V."/>
            <person name="De Groot R."/>
            <person name="Kuo A."/>
            <person name="Mondo S.J."/>
            <person name="Salamov A.A."/>
            <person name="Labutti K."/>
            <person name="Zhao Z."/>
            <person name="Chiniquy J."/>
            <person name="Barry K."/>
            <person name="Brewer H.M."/>
            <person name="Purvine S.O."/>
            <person name="Wright A.T."/>
            <person name="Boxma B."/>
            <person name="Van Alen T."/>
            <person name="Hackstein J.H."/>
            <person name="Baker S.E."/>
            <person name="Grigoriev I.V."/>
            <person name="O'Malley M.A."/>
        </authorList>
    </citation>
    <scope>NUCLEOTIDE SEQUENCE [LARGE SCALE GENOMIC DNA]</scope>
    <source>
        <strain evidence="8 9">G1</strain>
    </source>
</reference>
<feature type="signal peptide" evidence="6">
    <location>
        <begin position="1"/>
        <end position="25"/>
    </location>
</feature>
<keyword evidence="3 5" id="KW-1133">Transmembrane helix</keyword>
<evidence type="ECO:0000256" key="6">
    <source>
        <dbReference type="SAM" id="SignalP"/>
    </source>
</evidence>
<keyword evidence="9" id="KW-1185">Reference proteome</keyword>
<feature type="transmembrane region" description="Helical" evidence="5">
    <location>
        <begin position="507"/>
        <end position="528"/>
    </location>
</feature>
<evidence type="ECO:0000256" key="2">
    <source>
        <dbReference type="ARBA" id="ARBA00022692"/>
    </source>
</evidence>
<dbReference type="InterPro" id="IPR017978">
    <property type="entry name" value="GPCR_3_C"/>
</dbReference>
<accession>A0A1Y2C4X0</accession>
<dbReference type="GO" id="GO:0016020">
    <property type="term" value="C:membrane"/>
    <property type="evidence" value="ECO:0007669"/>
    <property type="project" value="UniProtKB-SubCell"/>
</dbReference>
<proteinExistence type="predicted"/>
<dbReference type="Pfam" id="PF00003">
    <property type="entry name" value="7tm_3"/>
    <property type="match status" value="1"/>
</dbReference>
<sequence length="955" mass="111611">MHFISKFLSIYLYSIWIFLISKVSTDKNNVTIKILTERPDKINEFYYKELYNFISNTISEKLNYNVIFDYEKEIPYPKISIMDMKTYNIKYAKEFRASNYDMFILNGDFLFSDASTVENVNIKKELDIFHMYEEYLDLTNYVNKDVSTLHKPLLYYKGYYDDNLYALPFELDFDVLYYYDNRNTTKSLNDINMANINWEELLRDSYRTIEKDSISIGLNEFDELLNFFIEYIFTRMDISLPENFEKLCSVESSGIMNNFKEFIFATKSKELNVTDAYDYFIEGKSSFFKGKASHYHYLKERNPSIRVTSLPGLYSILNSKYLVVNKNSSIDKNILAEVAIQLTSSEIQLLKAEKYGRVPTIALNTNKNKQKRDDIPEISTTNSALDTTKNMNNRINPNVNAASANNTDNKINNDNRINPDITVDEKNNNNVIITELNDLFEKLKIIDIKAIFKDEKSATFMEIQQYLPDNIKCILNSSCNLNEFFSLLENTKRVLLEKKDYSNVSFLVFYIPMVIFILFALTIIGLVIKYRNHPHLKVFSPDYCILIIIGIVFRIIHLAYKMQIHNVAFCKYNYVYETLYTDLCLFPMVAVTYRIYRIFNYSSNLNIGRNINKKIFISFIIGMLIMLTFSSVSSFFFNKYYIGSNREINTFRQPGCYYLHTSYLEFIERRINEIIYVIMVYMVIKTGKISKQYGEFKFVYIMLFTGLMEYLRDYLSDKTIIKDYYGFFILIIIISMIIDTLFVYYLVGSRIIYAINHPEELKKNIIDYNSYYRNYLTTRNITKFASGSKDNSIGSPWVGSIKQSSATIISGLEFSYNSSNDIFNSYNSSNDIFNSYNSSNDIFNKRQNSFTQLTKTNNSSTTINNTNEYQFNINNDQNSYLSNSYPSNSCTLLLSHSSPSDEPTLYIGHECTSKSNINNLLRSTSAGPSYNYKNSSSDNYSTFITKKSSHRHNQS</sequence>
<dbReference type="STRING" id="1754190.A0A1Y2C4X0"/>
<protein>
    <recommendedName>
        <fullName evidence="7">G-protein coupled receptors family 3 profile domain-containing protein</fullName>
    </recommendedName>
</protein>
<evidence type="ECO:0000313" key="9">
    <source>
        <dbReference type="Proteomes" id="UP000193920"/>
    </source>
</evidence>
<comment type="subcellular location">
    <subcellularLocation>
        <location evidence="1">Membrane</location>
        <topology evidence="1">Multi-pass membrane protein</topology>
    </subcellularLocation>
</comment>
<feature type="transmembrane region" description="Helical" evidence="5">
    <location>
        <begin position="540"/>
        <end position="559"/>
    </location>
</feature>
<evidence type="ECO:0000256" key="5">
    <source>
        <dbReference type="SAM" id="Phobius"/>
    </source>
</evidence>
<comment type="caution">
    <text evidence="8">The sequence shown here is derived from an EMBL/GenBank/DDBJ whole genome shotgun (WGS) entry which is preliminary data.</text>
</comment>
<evidence type="ECO:0000256" key="4">
    <source>
        <dbReference type="ARBA" id="ARBA00023136"/>
    </source>
</evidence>
<dbReference type="Proteomes" id="UP000193920">
    <property type="component" value="Unassembled WGS sequence"/>
</dbReference>
<feature type="transmembrane region" description="Helical" evidence="5">
    <location>
        <begin position="616"/>
        <end position="637"/>
    </location>
</feature>